<evidence type="ECO:0000313" key="3">
    <source>
        <dbReference type="EnsemblPlants" id="AES90899"/>
    </source>
</evidence>
<dbReference type="EnsemblPlants" id="AES90899">
    <property type="protein sequence ID" value="AES90899"/>
    <property type="gene ID" value="MTR_4g100830"/>
</dbReference>
<keyword evidence="4" id="KW-1185">Reference proteome</keyword>
<evidence type="ECO:0000313" key="4">
    <source>
        <dbReference type="Proteomes" id="UP000002051"/>
    </source>
</evidence>
<gene>
    <name evidence="2" type="ordered locus">MTR_4g100830</name>
</gene>
<evidence type="ECO:0000313" key="2">
    <source>
        <dbReference type="EMBL" id="AES90899.1"/>
    </source>
</evidence>
<dbReference type="AlphaFoldDB" id="G7JIV6"/>
<sequence length="58" mass="7320">MPSELKNLYIYFLNLNLKDIKDNLEYTLQMDLRIFTFVRFVWFMLKWELLFCFLFLNN</sequence>
<dbReference type="PaxDb" id="3880-AES90899"/>
<dbReference type="EMBL" id="CM001220">
    <property type="protein sequence ID" value="AES90899.1"/>
    <property type="molecule type" value="Genomic_DNA"/>
</dbReference>
<name>G7JIV6_MEDTR</name>
<dbReference type="Proteomes" id="UP000002051">
    <property type="component" value="Chromosome 4"/>
</dbReference>
<reference evidence="2 4" key="1">
    <citation type="journal article" date="2011" name="Nature">
        <title>The Medicago genome provides insight into the evolution of rhizobial symbioses.</title>
        <authorList>
            <person name="Young N.D."/>
            <person name="Debelle F."/>
            <person name="Oldroyd G.E."/>
            <person name="Geurts R."/>
            <person name="Cannon S.B."/>
            <person name="Udvardi M.K."/>
            <person name="Benedito V.A."/>
            <person name="Mayer K.F."/>
            <person name="Gouzy J."/>
            <person name="Schoof H."/>
            <person name="Van de Peer Y."/>
            <person name="Proost S."/>
            <person name="Cook D.R."/>
            <person name="Meyers B.C."/>
            <person name="Spannagl M."/>
            <person name="Cheung F."/>
            <person name="De Mita S."/>
            <person name="Krishnakumar V."/>
            <person name="Gundlach H."/>
            <person name="Zhou S."/>
            <person name="Mudge J."/>
            <person name="Bharti A.K."/>
            <person name="Murray J.D."/>
            <person name="Naoumkina M.A."/>
            <person name="Rosen B."/>
            <person name="Silverstein K.A."/>
            <person name="Tang H."/>
            <person name="Rombauts S."/>
            <person name="Zhao P.X."/>
            <person name="Zhou P."/>
            <person name="Barbe V."/>
            <person name="Bardou P."/>
            <person name="Bechner M."/>
            <person name="Bellec A."/>
            <person name="Berger A."/>
            <person name="Berges H."/>
            <person name="Bidwell S."/>
            <person name="Bisseling T."/>
            <person name="Choisne N."/>
            <person name="Couloux A."/>
            <person name="Denny R."/>
            <person name="Deshpande S."/>
            <person name="Dai X."/>
            <person name="Doyle J.J."/>
            <person name="Dudez A.M."/>
            <person name="Farmer A.D."/>
            <person name="Fouteau S."/>
            <person name="Franken C."/>
            <person name="Gibelin C."/>
            <person name="Gish J."/>
            <person name="Goldstein S."/>
            <person name="Gonzalez A.J."/>
            <person name="Green P.J."/>
            <person name="Hallab A."/>
            <person name="Hartog M."/>
            <person name="Hua A."/>
            <person name="Humphray S.J."/>
            <person name="Jeong D.H."/>
            <person name="Jing Y."/>
            <person name="Jocker A."/>
            <person name="Kenton S.M."/>
            <person name="Kim D.J."/>
            <person name="Klee K."/>
            <person name="Lai H."/>
            <person name="Lang C."/>
            <person name="Lin S."/>
            <person name="Macmil S.L."/>
            <person name="Magdelenat G."/>
            <person name="Matthews L."/>
            <person name="McCorrison J."/>
            <person name="Monaghan E.L."/>
            <person name="Mun J.H."/>
            <person name="Najar F.Z."/>
            <person name="Nicholson C."/>
            <person name="Noirot C."/>
            <person name="O'Bleness M."/>
            <person name="Paule C.R."/>
            <person name="Poulain J."/>
            <person name="Prion F."/>
            <person name="Qin B."/>
            <person name="Qu C."/>
            <person name="Retzel E.F."/>
            <person name="Riddle C."/>
            <person name="Sallet E."/>
            <person name="Samain S."/>
            <person name="Samson N."/>
            <person name="Sanders I."/>
            <person name="Saurat O."/>
            <person name="Scarpelli C."/>
            <person name="Schiex T."/>
            <person name="Segurens B."/>
            <person name="Severin A.J."/>
            <person name="Sherrier D.J."/>
            <person name="Shi R."/>
            <person name="Sims S."/>
            <person name="Singer S.R."/>
            <person name="Sinharoy S."/>
            <person name="Sterck L."/>
            <person name="Viollet A."/>
            <person name="Wang B.B."/>
            <person name="Wang K."/>
            <person name="Wang M."/>
            <person name="Wang X."/>
            <person name="Warfsmann J."/>
            <person name="Weissenbach J."/>
            <person name="White D.D."/>
            <person name="White J.D."/>
            <person name="Wiley G.B."/>
            <person name="Wincker P."/>
            <person name="Xing Y."/>
            <person name="Yang L."/>
            <person name="Yao Z."/>
            <person name="Ying F."/>
            <person name="Zhai J."/>
            <person name="Zhou L."/>
            <person name="Zuber A."/>
            <person name="Denarie J."/>
            <person name="Dixon R.A."/>
            <person name="May G.D."/>
            <person name="Schwartz D.C."/>
            <person name="Rogers J."/>
            <person name="Quetier F."/>
            <person name="Town C.D."/>
            <person name="Roe B.A."/>
        </authorList>
    </citation>
    <scope>NUCLEOTIDE SEQUENCE [LARGE SCALE GENOMIC DNA]</scope>
    <source>
        <strain evidence="2">A17</strain>
        <strain evidence="3 4">cv. Jemalong A17</strain>
    </source>
</reference>
<keyword evidence="1" id="KW-0472">Membrane</keyword>
<reference evidence="2 4" key="2">
    <citation type="journal article" date="2014" name="BMC Genomics">
        <title>An improved genome release (version Mt4.0) for the model legume Medicago truncatula.</title>
        <authorList>
            <person name="Tang H."/>
            <person name="Krishnakumar V."/>
            <person name="Bidwell S."/>
            <person name="Rosen B."/>
            <person name="Chan A."/>
            <person name="Zhou S."/>
            <person name="Gentzbittel L."/>
            <person name="Childs K.L."/>
            <person name="Yandell M."/>
            <person name="Gundlach H."/>
            <person name="Mayer K.F."/>
            <person name="Schwartz D.C."/>
            <person name="Town C.D."/>
        </authorList>
    </citation>
    <scope>GENOME REANNOTATION</scope>
    <source>
        <strain evidence="3 4">cv. Jemalong A17</strain>
    </source>
</reference>
<proteinExistence type="predicted"/>
<protein>
    <submittedName>
        <fullName evidence="2">Transmembrane protein, putative</fullName>
    </submittedName>
</protein>
<feature type="transmembrane region" description="Helical" evidence="1">
    <location>
        <begin position="34"/>
        <end position="56"/>
    </location>
</feature>
<keyword evidence="1 2" id="KW-0812">Transmembrane</keyword>
<dbReference type="HOGENOM" id="CLU_2982074_0_0_1"/>
<organism evidence="2 4">
    <name type="scientific">Medicago truncatula</name>
    <name type="common">Barrel medic</name>
    <name type="synonym">Medicago tribuloides</name>
    <dbReference type="NCBI Taxonomy" id="3880"/>
    <lineage>
        <taxon>Eukaryota</taxon>
        <taxon>Viridiplantae</taxon>
        <taxon>Streptophyta</taxon>
        <taxon>Embryophyta</taxon>
        <taxon>Tracheophyta</taxon>
        <taxon>Spermatophyta</taxon>
        <taxon>Magnoliopsida</taxon>
        <taxon>eudicotyledons</taxon>
        <taxon>Gunneridae</taxon>
        <taxon>Pentapetalae</taxon>
        <taxon>rosids</taxon>
        <taxon>fabids</taxon>
        <taxon>Fabales</taxon>
        <taxon>Fabaceae</taxon>
        <taxon>Papilionoideae</taxon>
        <taxon>50 kb inversion clade</taxon>
        <taxon>NPAAA clade</taxon>
        <taxon>Hologalegina</taxon>
        <taxon>IRL clade</taxon>
        <taxon>Trifolieae</taxon>
        <taxon>Medicago</taxon>
    </lineage>
</organism>
<evidence type="ECO:0000256" key="1">
    <source>
        <dbReference type="SAM" id="Phobius"/>
    </source>
</evidence>
<keyword evidence="1" id="KW-1133">Transmembrane helix</keyword>
<reference evidence="3" key="3">
    <citation type="submission" date="2015-04" db="UniProtKB">
        <authorList>
            <consortium name="EnsemblPlants"/>
        </authorList>
    </citation>
    <scope>IDENTIFICATION</scope>
    <source>
        <strain evidence="3">cv. Jemalong A17</strain>
    </source>
</reference>
<accession>G7JIV6</accession>